<keyword evidence="4" id="KW-1185">Reference proteome</keyword>
<dbReference type="EMBL" id="CAIJEN010000002">
    <property type="protein sequence ID" value="CAD0083365.1"/>
    <property type="molecule type" value="Genomic_DNA"/>
</dbReference>
<feature type="compositionally biased region" description="Polar residues" evidence="1">
    <location>
        <begin position="20"/>
        <end position="29"/>
    </location>
</feature>
<feature type="transmembrane region" description="Helical" evidence="2">
    <location>
        <begin position="119"/>
        <end position="140"/>
    </location>
</feature>
<evidence type="ECO:0000313" key="4">
    <source>
        <dbReference type="Proteomes" id="UP000716446"/>
    </source>
</evidence>
<organism evidence="3 4">
    <name type="scientific">Aureobasidium vineae</name>
    <dbReference type="NCBI Taxonomy" id="2773715"/>
    <lineage>
        <taxon>Eukaryota</taxon>
        <taxon>Fungi</taxon>
        <taxon>Dikarya</taxon>
        <taxon>Ascomycota</taxon>
        <taxon>Pezizomycotina</taxon>
        <taxon>Dothideomycetes</taxon>
        <taxon>Dothideomycetidae</taxon>
        <taxon>Dothideales</taxon>
        <taxon>Saccotheciaceae</taxon>
        <taxon>Aureobasidium</taxon>
    </lineage>
</organism>
<protein>
    <submittedName>
        <fullName evidence="3">Uncharacterized protein</fullName>
    </submittedName>
</protein>
<name>A0A9N8P688_9PEZI</name>
<feature type="region of interest" description="Disordered" evidence="1">
    <location>
        <begin position="15"/>
        <end position="42"/>
    </location>
</feature>
<sequence length="182" mass="20137">MIPYNMRAVGNDDGRGWTRLSGNDMTNLNKPKEQTSRPSCRYTAPNHFATSNYDMYTSPVTASVGSRRSVLSSYALPSPLPSTVEMQDLGTPSTSRQDPPAPGTLPTPATQPNNPRRSLFMGPWSATLLWMALFIIAMGLHPLHFTPEPWSWTGWARPGQHELLSVKQVIFATVPKKAIWGL</sequence>
<dbReference type="Proteomes" id="UP000716446">
    <property type="component" value="Unassembled WGS sequence"/>
</dbReference>
<comment type="caution">
    <text evidence="3">The sequence shown here is derived from an EMBL/GenBank/DDBJ whole genome shotgun (WGS) entry which is preliminary data.</text>
</comment>
<accession>A0A9N8P688</accession>
<evidence type="ECO:0000256" key="2">
    <source>
        <dbReference type="SAM" id="Phobius"/>
    </source>
</evidence>
<reference evidence="3" key="1">
    <citation type="submission" date="2020-06" db="EMBL/GenBank/DDBJ databases">
        <authorList>
            <person name="Onetto C."/>
        </authorList>
    </citation>
    <scope>NUCLEOTIDE SEQUENCE</scope>
</reference>
<evidence type="ECO:0000313" key="3">
    <source>
        <dbReference type="EMBL" id="CAD0083365.1"/>
    </source>
</evidence>
<evidence type="ECO:0000256" key="1">
    <source>
        <dbReference type="SAM" id="MobiDB-lite"/>
    </source>
</evidence>
<dbReference type="AlphaFoldDB" id="A0A9N8P688"/>
<keyword evidence="2" id="KW-0472">Membrane</keyword>
<keyword evidence="2" id="KW-0812">Transmembrane</keyword>
<feature type="region of interest" description="Disordered" evidence="1">
    <location>
        <begin position="81"/>
        <end position="117"/>
    </location>
</feature>
<keyword evidence="2" id="KW-1133">Transmembrane helix</keyword>
<gene>
    <name evidence="3" type="ORF">AWRI4619_LOCUS1932</name>
</gene>
<proteinExistence type="predicted"/>